<comment type="similarity">
    <text evidence="2">Belongs to the glycosyltransferase 2 family.</text>
</comment>
<dbReference type="PANTHER" id="PTHR43179:SF12">
    <property type="entry name" value="GALACTOFURANOSYLTRANSFERASE GLFT2"/>
    <property type="match status" value="1"/>
</dbReference>
<dbReference type="SUPFAM" id="SSF53448">
    <property type="entry name" value="Nucleotide-diphospho-sugar transferases"/>
    <property type="match status" value="1"/>
</dbReference>
<dbReference type="Proteomes" id="UP001139263">
    <property type="component" value="Unassembled WGS sequence"/>
</dbReference>
<dbReference type="EC" id="2.1.1.144" evidence="6"/>
<evidence type="ECO:0000256" key="2">
    <source>
        <dbReference type="ARBA" id="ARBA00006739"/>
    </source>
</evidence>
<comment type="pathway">
    <text evidence="1">Cell wall biogenesis; cell wall polysaccharide biosynthesis.</text>
</comment>
<dbReference type="GO" id="GO:0016757">
    <property type="term" value="F:glycosyltransferase activity"/>
    <property type="evidence" value="ECO:0007669"/>
    <property type="project" value="UniProtKB-KW"/>
</dbReference>
<evidence type="ECO:0000313" key="7">
    <source>
        <dbReference type="Proteomes" id="UP001139263"/>
    </source>
</evidence>
<keyword evidence="4 6" id="KW-0808">Transferase</keyword>
<keyword evidence="7" id="KW-1185">Reference proteome</keyword>
<dbReference type="PANTHER" id="PTHR43179">
    <property type="entry name" value="RHAMNOSYLTRANSFERASE WBBL"/>
    <property type="match status" value="1"/>
</dbReference>
<sequence length="457" mass="52143">MKTSIIILTKNNIEYTKLCIYSIYKYTKSWQYEIIIVDNNSDDGTKDWLKSQKGLIVVYNQTNEGFPRGCNQGIRIASGENILLLNNDVIVTEHWLDNLLAALYSSDDIGAVGPVSNSVSYYQSIPVSYKTIEEMQIFASAYNAQPLSTDFRVRLIGFCMLIRRKIIDNIGFLDERFSPGNFEDDDYSMRILSAGYQLLLSKNTFVHHFGSSSFKKDEFLFNELLETNRLKFIDKWGFDSHDSTKIHFELIDLIKSNQEQIIHVLDLNCGCGATLLEIKTRFPKAQIYGISSSNAVDSIAQKFVNIYSGCIEDINEGESTVYFDYIIAADVFSYVLDLNDLLKKLSRKLKKHGSILLSAPNISHYFVIKNLLHGRWPYSNANIYGKQIRFFTAYDLQNLLESVGFSISSFQGTKLQLTQEDEFLLYQLQNLGQAGVSEQISVYQFQIKAELTNKDQG</sequence>
<dbReference type="EMBL" id="JALBUF010000006">
    <property type="protein sequence ID" value="MCI0183882.1"/>
    <property type="molecule type" value="Genomic_DNA"/>
</dbReference>
<dbReference type="RefSeq" id="WP_241714782.1">
    <property type="nucleotide sequence ID" value="NZ_JALBUF010000006.1"/>
</dbReference>
<evidence type="ECO:0000313" key="6">
    <source>
        <dbReference type="EMBL" id="MCI0183882.1"/>
    </source>
</evidence>
<dbReference type="AlphaFoldDB" id="A0A9X2AEZ1"/>
<keyword evidence="6" id="KW-0489">Methyltransferase</keyword>
<dbReference type="Gene3D" id="3.90.550.10">
    <property type="entry name" value="Spore Coat Polysaccharide Biosynthesis Protein SpsA, Chain A"/>
    <property type="match status" value="1"/>
</dbReference>
<dbReference type="GO" id="GO:0030798">
    <property type="term" value="F:trans-aconitate 2-methyltransferase activity"/>
    <property type="evidence" value="ECO:0007669"/>
    <property type="project" value="UniProtKB-EC"/>
</dbReference>
<reference evidence="6" key="1">
    <citation type="submission" date="2022-03" db="EMBL/GenBank/DDBJ databases">
        <title>Draft Genome Sequence of Firmicute Strain S0AB, a Heterotrophic Iron/Sulfur-Oxidizing Extreme Acidophile.</title>
        <authorList>
            <person name="Vergara E."/>
            <person name="Pakostova E."/>
            <person name="Johnson D.B."/>
            <person name="Holmes D.S."/>
        </authorList>
    </citation>
    <scope>NUCLEOTIDE SEQUENCE</scope>
    <source>
        <strain evidence="6">S0AB</strain>
    </source>
</reference>
<organism evidence="6 7">
    <name type="scientific">Sulfoacidibacillus ferrooxidans</name>
    <dbReference type="NCBI Taxonomy" id="2005001"/>
    <lineage>
        <taxon>Bacteria</taxon>
        <taxon>Bacillati</taxon>
        <taxon>Bacillota</taxon>
        <taxon>Bacilli</taxon>
        <taxon>Bacillales</taxon>
        <taxon>Alicyclobacillaceae</taxon>
        <taxon>Sulfoacidibacillus</taxon>
    </lineage>
</organism>
<keyword evidence="3" id="KW-0328">Glycosyltransferase</keyword>
<dbReference type="InterPro" id="IPR029063">
    <property type="entry name" value="SAM-dependent_MTases_sf"/>
</dbReference>
<comment type="caution">
    <text evidence="6">The sequence shown here is derived from an EMBL/GenBank/DDBJ whole genome shotgun (WGS) entry which is preliminary data.</text>
</comment>
<dbReference type="SUPFAM" id="SSF53335">
    <property type="entry name" value="S-adenosyl-L-methionine-dependent methyltransferases"/>
    <property type="match status" value="1"/>
</dbReference>
<dbReference type="CDD" id="cd02440">
    <property type="entry name" value="AdoMet_MTases"/>
    <property type="match status" value="1"/>
</dbReference>
<proteinExistence type="inferred from homology"/>
<dbReference type="Pfam" id="PF00535">
    <property type="entry name" value="Glycos_transf_2"/>
    <property type="match status" value="1"/>
</dbReference>
<evidence type="ECO:0000256" key="3">
    <source>
        <dbReference type="ARBA" id="ARBA00022676"/>
    </source>
</evidence>
<dbReference type="Gene3D" id="3.40.50.150">
    <property type="entry name" value="Vaccinia Virus protein VP39"/>
    <property type="match status" value="1"/>
</dbReference>
<evidence type="ECO:0000256" key="4">
    <source>
        <dbReference type="ARBA" id="ARBA00022679"/>
    </source>
</evidence>
<accession>A0A9X2AEZ1</accession>
<protein>
    <submittedName>
        <fullName evidence="6">Trans-aconitate 2-methyltransferase</fullName>
        <ecNumber evidence="6">2.1.1.144</ecNumber>
    </submittedName>
</protein>
<dbReference type="GO" id="GO:0032259">
    <property type="term" value="P:methylation"/>
    <property type="evidence" value="ECO:0007669"/>
    <property type="project" value="UniProtKB-KW"/>
</dbReference>
<gene>
    <name evidence="6" type="primary">tam</name>
    <name evidence="6" type="ORF">MM817_02173</name>
</gene>
<dbReference type="Pfam" id="PF13489">
    <property type="entry name" value="Methyltransf_23"/>
    <property type="match status" value="1"/>
</dbReference>
<dbReference type="InterPro" id="IPR001173">
    <property type="entry name" value="Glyco_trans_2-like"/>
</dbReference>
<name>A0A9X2AEZ1_9BACL</name>
<evidence type="ECO:0000256" key="1">
    <source>
        <dbReference type="ARBA" id="ARBA00004776"/>
    </source>
</evidence>
<feature type="domain" description="Glycosyltransferase 2-like" evidence="5">
    <location>
        <begin position="4"/>
        <end position="170"/>
    </location>
</feature>
<evidence type="ECO:0000259" key="5">
    <source>
        <dbReference type="Pfam" id="PF00535"/>
    </source>
</evidence>
<dbReference type="CDD" id="cd04186">
    <property type="entry name" value="GT_2_like_c"/>
    <property type="match status" value="1"/>
</dbReference>
<dbReference type="InterPro" id="IPR029044">
    <property type="entry name" value="Nucleotide-diphossugar_trans"/>
</dbReference>